<name>A0ABY5GW96_9GAMM</name>
<proteinExistence type="predicted"/>
<gene>
    <name evidence="3" type="ORF">KDX31_03350</name>
</gene>
<keyword evidence="1" id="KW-0732">Signal</keyword>
<dbReference type="InterPro" id="IPR038678">
    <property type="entry name" value="Spondin_N_sf"/>
</dbReference>
<dbReference type="Gene3D" id="2.60.40.2130">
    <property type="entry name" value="F-spondin domain"/>
    <property type="match status" value="1"/>
</dbReference>
<evidence type="ECO:0000256" key="1">
    <source>
        <dbReference type="SAM" id="SignalP"/>
    </source>
</evidence>
<reference evidence="3" key="1">
    <citation type="submission" date="2021-04" db="EMBL/GenBank/DDBJ databases">
        <title>Oceanospirillales bacteria with DddD are important DMSP degraders in coastal seawater.</title>
        <authorList>
            <person name="Liu J."/>
        </authorList>
    </citation>
    <scope>NUCLEOTIDE SEQUENCE</scope>
    <source>
        <strain evidence="3">GY6</strain>
    </source>
</reference>
<feature type="signal peptide" evidence="1">
    <location>
        <begin position="1"/>
        <end position="25"/>
    </location>
</feature>
<dbReference type="Pfam" id="PF06468">
    <property type="entry name" value="Spond_N"/>
    <property type="match status" value="1"/>
</dbReference>
<accession>A0ABY5GW96</accession>
<evidence type="ECO:0000313" key="3">
    <source>
        <dbReference type="EMBL" id="UTW04064.1"/>
    </source>
</evidence>
<sequence length="222" mass="23128">MNVLFRTVISALFVAMLLSTPQAFADSNNEYAVTITNITRGQTFTPILVASHRNHAFSLFTAGEPASEALATLAEGGDTQPLMLLLEANKQVIDFTDSGSLLTPGESVTVTVAAGSGARNITLAAMLIPTNDSFIALQSVKAPGDGESVTYWSPAYDAGSEPNDELCSNIPGPVCGGEGVSAGVSGEGYVHISAGIQGIGDLLPELYDWRNPVAMITIKHKG</sequence>
<dbReference type="Proteomes" id="UP001059950">
    <property type="component" value="Chromosome"/>
</dbReference>
<feature type="domain" description="Spondin" evidence="2">
    <location>
        <begin position="43"/>
        <end position="140"/>
    </location>
</feature>
<dbReference type="NCBIfam" id="NF038123">
    <property type="entry name" value="NF038123_dom"/>
    <property type="match status" value="1"/>
</dbReference>
<feature type="chain" id="PRO_5046250387" evidence="1">
    <location>
        <begin position="26"/>
        <end position="222"/>
    </location>
</feature>
<protein>
    <submittedName>
        <fullName evidence="3">Spondin domain-containing protein</fullName>
    </submittedName>
</protein>
<dbReference type="EMBL" id="CP073344">
    <property type="protein sequence ID" value="UTW04064.1"/>
    <property type="molecule type" value="Genomic_DNA"/>
</dbReference>
<dbReference type="InterPro" id="IPR009465">
    <property type="entry name" value="Spondin_N"/>
</dbReference>
<evidence type="ECO:0000259" key="2">
    <source>
        <dbReference type="Pfam" id="PF06468"/>
    </source>
</evidence>
<organism evidence="3 4">
    <name type="scientific">Amphritea atlantica</name>
    <dbReference type="NCBI Taxonomy" id="355243"/>
    <lineage>
        <taxon>Bacteria</taxon>
        <taxon>Pseudomonadati</taxon>
        <taxon>Pseudomonadota</taxon>
        <taxon>Gammaproteobacteria</taxon>
        <taxon>Oceanospirillales</taxon>
        <taxon>Oceanospirillaceae</taxon>
        <taxon>Amphritea</taxon>
    </lineage>
</organism>
<evidence type="ECO:0000313" key="4">
    <source>
        <dbReference type="Proteomes" id="UP001059950"/>
    </source>
</evidence>
<keyword evidence="4" id="KW-1185">Reference proteome</keyword>